<dbReference type="AlphaFoldDB" id="A0A3B0V5H1"/>
<gene>
    <name evidence="2" type="ORF">MNBD_CHLOROFLEXI01-124</name>
</gene>
<keyword evidence="1" id="KW-1133">Transmembrane helix</keyword>
<feature type="transmembrane region" description="Helical" evidence="1">
    <location>
        <begin position="111"/>
        <end position="131"/>
    </location>
</feature>
<feature type="transmembrane region" description="Helical" evidence="1">
    <location>
        <begin position="20"/>
        <end position="38"/>
    </location>
</feature>
<dbReference type="EMBL" id="UOEU01000323">
    <property type="protein sequence ID" value="VAW32119.1"/>
    <property type="molecule type" value="Genomic_DNA"/>
</dbReference>
<protein>
    <submittedName>
        <fullName evidence="2">Uncharacterized protein</fullName>
    </submittedName>
</protein>
<feature type="transmembrane region" description="Helical" evidence="1">
    <location>
        <begin position="84"/>
        <end position="105"/>
    </location>
</feature>
<evidence type="ECO:0000256" key="1">
    <source>
        <dbReference type="SAM" id="Phobius"/>
    </source>
</evidence>
<feature type="transmembrane region" description="Helical" evidence="1">
    <location>
        <begin position="50"/>
        <end position="72"/>
    </location>
</feature>
<organism evidence="2">
    <name type="scientific">hydrothermal vent metagenome</name>
    <dbReference type="NCBI Taxonomy" id="652676"/>
    <lineage>
        <taxon>unclassified sequences</taxon>
        <taxon>metagenomes</taxon>
        <taxon>ecological metagenomes</taxon>
    </lineage>
</organism>
<accession>A0A3B0V5H1</accession>
<proteinExistence type="predicted"/>
<sequence length="141" mass="15746">MRQFRVEQLFIFPKLPYMKFHWHSILPFGIILAGGMAVGSLHNAISRDVIPVPIGSIFILLSFFNIIVGLILSRYYEGLPSVGYWGAFGLAAYVAFGGIFNIVTTPELDSLLFHEYLLPIVGILQVIKLLVEKFSKTSVKA</sequence>
<name>A0A3B0V5H1_9ZZZZ</name>
<reference evidence="2" key="1">
    <citation type="submission" date="2018-06" db="EMBL/GenBank/DDBJ databases">
        <authorList>
            <person name="Zhirakovskaya E."/>
        </authorList>
    </citation>
    <scope>NUCLEOTIDE SEQUENCE</scope>
</reference>
<keyword evidence="1" id="KW-0472">Membrane</keyword>
<evidence type="ECO:0000313" key="2">
    <source>
        <dbReference type="EMBL" id="VAW32119.1"/>
    </source>
</evidence>
<keyword evidence="1" id="KW-0812">Transmembrane</keyword>